<evidence type="ECO:0000313" key="1">
    <source>
        <dbReference type="EMBL" id="GAG43653.1"/>
    </source>
</evidence>
<organism evidence="1">
    <name type="scientific">marine sediment metagenome</name>
    <dbReference type="NCBI Taxonomy" id="412755"/>
    <lineage>
        <taxon>unclassified sequences</taxon>
        <taxon>metagenomes</taxon>
        <taxon>ecological metagenomes</taxon>
    </lineage>
</organism>
<dbReference type="AlphaFoldDB" id="X0Y4P9"/>
<gene>
    <name evidence="1" type="ORF">S01H1_79881</name>
</gene>
<proteinExistence type="predicted"/>
<dbReference type="EMBL" id="BARS01053891">
    <property type="protein sequence ID" value="GAG43653.1"/>
    <property type="molecule type" value="Genomic_DNA"/>
</dbReference>
<evidence type="ECO:0008006" key="2">
    <source>
        <dbReference type="Google" id="ProtNLM"/>
    </source>
</evidence>
<comment type="caution">
    <text evidence="1">The sequence shown here is derived from an EMBL/GenBank/DDBJ whole genome shotgun (WGS) entry which is preliminary data.</text>
</comment>
<reference evidence="1" key="1">
    <citation type="journal article" date="2014" name="Front. Microbiol.">
        <title>High frequency of phylogenetically diverse reductive dehalogenase-homologous genes in deep subseafloor sedimentary metagenomes.</title>
        <authorList>
            <person name="Kawai M."/>
            <person name="Futagami T."/>
            <person name="Toyoda A."/>
            <person name="Takaki Y."/>
            <person name="Nishi S."/>
            <person name="Hori S."/>
            <person name="Arai W."/>
            <person name="Tsubouchi T."/>
            <person name="Morono Y."/>
            <person name="Uchiyama I."/>
            <person name="Ito T."/>
            <person name="Fujiyama A."/>
            <person name="Inagaki F."/>
            <person name="Takami H."/>
        </authorList>
    </citation>
    <scope>NUCLEOTIDE SEQUENCE</scope>
    <source>
        <strain evidence="1">Expedition CK06-06</strain>
    </source>
</reference>
<name>X0Y4P9_9ZZZZ</name>
<accession>X0Y4P9</accession>
<sequence>LYQNEPPADGKTFDAPIADVSNLYGTHHIGASTEQAQLAVAEETVRIVAEFKNTGNVPNCVNP</sequence>
<feature type="non-terminal residue" evidence="1">
    <location>
        <position position="1"/>
    </location>
</feature>
<dbReference type="Gene3D" id="3.40.50.720">
    <property type="entry name" value="NAD(P)-binding Rossmann-like Domain"/>
    <property type="match status" value="2"/>
</dbReference>
<protein>
    <recommendedName>
        <fullName evidence="2">D-isomer specific 2-hydroxyacid dehydrogenase NAD-binding domain-containing protein</fullName>
    </recommendedName>
</protein>